<dbReference type="GO" id="GO:0051537">
    <property type="term" value="F:2 iron, 2 sulfur cluster binding"/>
    <property type="evidence" value="ECO:0007669"/>
    <property type="project" value="UniProtKB-KW"/>
</dbReference>
<dbReference type="Pfam" id="PF01799">
    <property type="entry name" value="Fer2_2"/>
    <property type="match status" value="1"/>
</dbReference>
<proteinExistence type="predicted"/>
<dbReference type="PANTHER" id="PTHR44379:SF8">
    <property type="entry name" value="XANTHINE DEHYDROGENASE IRON-SULFUR-BINDING SUBUNIT XDHC-RELATED"/>
    <property type="match status" value="1"/>
</dbReference>
<dbReference type="PANTHER" id="PTHR44379">
    <property type="entry name" value="OXIDOREDUCTASE WITH IRON-SULFUR SUBUNIT"/>
    <property type="match status" value="1"/>
</dbReference>
<keyword evidence="2" id="KW-0479">Metal-binding</keyword>
<dbReference type="GO" id="GO:0046872">
    <property type="term" value="F:metal ion binding"/>
    <property type="evidence" value="ECO:0007669"/>
    <property type="project" value="UniProtKB-KW"/>
</dbReference>
<evidence type="ECO:0000256" key="3">
    <source>
        <dbReference type="ARBA" id="ARBA00023002"/>
    </source>
</evidence>
<dbReference type="InterPro" id="IPR002888">
    <property type="entry name" value="2Fe-2S-bd"/>
</dbReference>
<dbReference type="CDD" id="cd00207">
    <property type="entry name" value="fer2"/>
    <property type="match status" value="1"/>
</dbReference>
<dbReference type="PROSITE" id="PS51085">
    <property type="entry name" value="2FE2S_FER_2"/>
    <property type="match status" value="1"/>
</dbReference>
<dbReference type="Gene3D" id="1.10.150.120">
    <property type="entry name" value="[2Fe-2S]-binding domain"/>
    <property type="match status" value="1"/>
</dbReference>
<feature type="domain" description="2Fe-2S ferredoxin-type" evidence="6">
    <location>
        <begin position="4"/>
        <end position="80"/>
    </location>
</feature>
<reference evidence="7" key="1">
    <citation type="journal article" date="2020" name="ISME J.">
        <title>Gammaproteobacteria mediating utilization of methyl-, sulfur- and petroleum organic compounds in deep ocean hydrothermal plumes.</title>
        <authorList>
            <person name="Zhou Z."/>
            <person name="Liu Y."/>
            <person name="Pan J."/>
            <person name="Cron B.R."/>
            <person name="Toner B.M."/>
            <person name="Anantharaman K."/>
            <person name="Breier J.A."/>
            <person name="Dick G.J."/>
            <person name="Li M."/>
        </authorList>
    </citation>
    <scope>NUCLEOTIDE SEQUENCE</scope>
    <source>
        <strain evidence="7">SZUA-1515</strain>
    </source>
</reference>
<dbReference type="InterPro" id="IPR051452">
    <property type="entry name" value="Diverse_Oxidoreductases"/>
</dbReference>
<evidence type="ECO:0000256" key="4">
    <source>
        <dbReference type="ARBA" id="ARBA00023004"/>
    </source>
</evidence>
<dbReference type="Gene3D" id="3.10.20.30">
    <property type="match status" value="1"/>
</dbReference>
<dbReference type="AlphaFoldDB" id="A0A832ZVZ6"/>
<evidence type="ECO:0000256" key="2">
    <source>
        <dbReference type="ARBA" id="ARBA00022723"/>
    </source>
</evidence>
<dbReference type="InterPro" id="IPR001041">
    <property type="entry name" value="2Fe-2S_ferredoxin-type"/>
</dbReference>
<evidence type="ECO:0000313" key="7">
    <source>
        <dbReference type="EMBL" id="HIQ29728.1"/>
    </source>
</evidence>
<comment type="caution">
    <text evidence="7">The sequence shown here is derived from an EMBL/GenBank/DDBJ whole genome shotgun (WGS) entry which is preliminary data.</text>
</comment>
<dbReference type="SUPFAM" id="SSF54292">
    <property type="entry name" value="2Fe-2S ferredoxin-like"/>
    <property type="match status" value="1"/>
</dbReference>
<dbReference type="InterPro" id="IPR006058">
    <property type="entry name" value="2Fe2S_fd_BS"/>
</dbReference>
<dbReference type="FunFam" id="3.10.20.30:FF:000020">
    <property type="entry name" value="Xanthine dehydrogenase iron-sulfur subunit"/>
    <property type="match status" value="1"/>
</dbReference>
<gene>
    <name evidence="7" type="ORF">EYH45_04105</name>
</gene>
<evidence type="ECO:0000256" key="1">
    <source>
        <dbReference type="ARBA" id="ARBA00022714"/>
    </source>
</evidence>
<dbReference type="Pfam" id="PF00111">
    <property type="entry name" value="Fer2"/>
    <property type="match status" value="1"/>
</dbReference>
<name>A0A832ZVZ6_CALS0</name>
<dbReference type="InterPro" id="IPR036884">
    <property type="entry name" value="2Fe-2S-bd_dom_sf"/>
</dbReference>
<dbReference type="InterPro" id="IPR036010">
    <property type="entry name" value="2Fe-2S_ferredoxin-like_sf"/>
</dbReference>
<evidence type="ECO:0000256" key="5">
    <source>
        <dbReference type="ARBA" id="ARBA00023014"/>
    </source>
</evidence>
<keyword evidence="3" id="KW-0560">Oxidoreductase</keyword>
<keyword evidence="5" id="KW-0411">Iron-sulfur</keyword>
<dbReference type="InterPro" id="IPR012675">
    <property type="entry name" value="Beta-grasp_dom_sf"/>
</dbReference>
<organism evidence="7 8">
    <name type="scientific">Caldiarchaeum subterraneum</name>
    <dbReference type="NCBI Taxonomy" id="311458"/>
    <lineage>
        <taxon>Archaea</taxon>
        <taxon>Nitrososphaerota</taxon>
        <taxon>Candidatus Caldarchaeales</taxon>
        <taxon>Candidatus Caldarchaeaceae</taxon>
        <taxon>Candidatus Caldarchaeum</taxon>
    </lineage>
</organism>
<dbReference type="Proteomes" id="UP000608579">
    <property type="component" value="Unassembled WGS sequence"/>
</dbReference>
<dbReference type="GO" id="GO:0016491">
    <property type="term" value="F:oxidoreductase activity"/>
    <property type="evidence" value="ECO:0007669"/>
    <property type="project" value="UniProtKB-KW"/>
</dbReference>
<accession>A0A832ZVZ6</accession>
<keyword evidence="4" id="KW-0408">Iron</keyword>
<evidence type="ECO:0000313" key="8">
    <source>
        <dbReference type="Proteomes" id="UP000608579"/>
    </source>
</evidence>
<keyword evidence="1" id="KW-0001">2Fe-2S</keyword>
<protein>
    <submittedName>
        <fullName evidence="7">(2Fe-2S)-binding protein</fullName>
    </submittedName>
</protein>
<dbReference type="PROSITE" id="PS00197">
    <property type="entry name" value="2FE2S_FER_1"/>
    <property type="match status" value="1"/>
</dbReference>
<dbReference type="EMBL" id="DQVM01000078">
    <property type="protein sequence ID" value="HIQ29728.1"/>
    <property type="molecule type" value="Genomic_DNA"/>
</dbReference>
<sequence length="157" mass="16802">MRRRVVRFILNGEEVEVYVPPAFTLLEVLRDVLHLTGTKDGCSDGDCGACTVLLDGKAVHSCLTIMAQVEGREVTTVEGLAGDGEPDVVQKAYVETGAIQCGYCIPGFIMATKALLTANPSPSEDDILEALRGNLCRCTGYVKIVEAVKKAVEEAGR</sequence>
<dbReference type="SUPFAM" id="SSF47741">
    <property type="entry name" value="CO dehydrogenase ISP C-domain like"/>
    <property type="match status" value="1"/>
</dbReference>
<evidence type="ECO:0000259" key="6">
    <source>
        <dbReference type="PROSITE" id="PS51085"/>
    </source>
</evidence>